<keyword evidence="2 3" id="KW-0326">Glycosidase</keyword>
<comment type="similarity">
    <text evidence="3">Belongs to the glycosyl hydrolase 5 (cellulase A) family.</text>
</comment>
<protein>
    <recommendedName>
        <fullName evidence="4">Glycoside hydrolase family 5 domain-containing protein</fullName>
    </recommendedName>
</protein>
<name>F8N7F5_9BACT</name>
<evidence type="ECO:0000256" key="3">
    <source>
        <dbReference type="RuleBase" id="RU361153"/>
    </source>
</evidence>
<dbReference type="InterPro" id="IPR001547">
    <property type="entry name" value="Glyco_hydro_5"/>
</dbReference>
<gene>
    <name evidence="5" type="ORF">Premu_0929</name>
</gene>
<keyword evidence="6" id="KW-1185">Reference proteome</keyword>
<dbReference type="Gene3D" id="3.20.20.80">
    <property type="entry name" value="Glycosidases"/>
    <property type="match status" value="1"/>
</dbReference>
<dbReference type="Pfam" id="PF00150">
    <property type="entry name" value="Cellulase"/>
    <property type="match status" value="1"/>
</dbReference>
<evidence type="ECO:0000313" key="6">
    <source>
        <dbReference type="Proteomes" id="UP000002772"/>
    </source>
</evidence>
<dbReference type="STRING" id="688246.Premu_0929"/>
<organism evidence="5 6">
    <name type="scientific">Hallella multisaccharivorax DSM 17128</name>
    <dbReference type="NCBI Taxonomy" id="688246"/>
    <lineage>
        <taxon>Bacteria</taxon>
        <taxon>Pseudomonadati</taxon>
        <taxon>Bacteroidota</taxon>
        <taxon>Bacteroidia</taxon>
        <taxon>Bacteroidales</taxon>
        <taxon>Prevotellaceae</taxon>
        <taxon>Hallella</taxon>
    </lineage>
</organism>
<dbReference type="Proteomes" id="UP000002772">
    <property type="component" value="Unassembled WGS sequence"/>
</dbReference>
<evidence type="ECO:0000313" key="5">
    <source>
        <dbReference type="EMBL" id="EGN56382.1"/>
    </source>
</evidence>
<dbReference type="RefSeq" id="WP_007573470.1">
    <property type="nucleotide sequence ID" value="NZ_GL945017.1"/>
</dbReference>
<evidence type="ECO:0000259" key="4">
    <source>
        <dbReference type="Pfam" id="PF00150"/>
    </source>
</evidence>
<feature type="domain" description="Glycoside hydrolase family 5" evidence="4">
    <location>
        <begin position="159"/>
        <end position="318"/>
    </location>
</feature>
<dbReference type="InterPro" id="IPR017853">
    <property type="entry name" value="GH"/>
</dbReference>
<dbReference type="HOGENOM" id="CLU_764481_0_0_10"/>
<keyword evidence="1 3" id="KW-0378">Hydrolase</keyword>
<sequence>MISLGNSLKEKITVFALLMLACLGVQPVIAKKNAKEVVASRWTEAKANGWYAQLPWMSGCDYIPATAINQIEMWSKGTYDHPQIDKELGWAEELGFKTMRVFLSSVVYAHDPQGLKDRMNDFLTICDRHGIRPLFVFFDDCWNAESSYGKQPAPKPGIHNSGWVRDPSMSLRKDTVTLYKNLSKYVKDILTTFGNDKRVLMWDLYNEPGNSDQKIASLPLLRKVFEWARSVNPSQPLTAGIWNLSMDFAPLNAFQLENSDVISYHNYDPAYKHSEEIKYLRILNRPLVCTEYMARRNGSLFSSVMPLLKANKIVAINWGFLSGKTNTIFAWDTPIPDGHEPELWFHDIYRQNKTPFDPEEIRLIKELNWK</sequence>
<evidence type="ECO:0000256" key="1">
    <source>
        <dbReference type="ARBA" id="ARBA00022801"/>
    </source>
</evidence>
<dbReference type="GO" id="GO:0004553">
    <property type="term" value="F:hydrolase activity, hydrolyzing O-glycosyl compounds"/>
    <property type="evidence" value="ECO:0007669"/>
    <property type="project" value="InterPro"/>
</dbReference>
<evidence type="ECO:0000256" key="2">
    <source>
        <dbReference type="ARBA" id="ARBA00023295"/>
    </source>
</evidence>
<reference evidence="6" key="1">
    <citation type="journal article" date="2011" name="Stand. Genomic Sci.">
        <title>Non-contiguous finished genome sequence of the opportunistic oral pathogen Prevotella multisaccharivorax type strain (PPPA20).</title>
        <authorList>
            <person name="Pati A."/>
            <person name="Gronow S."/>
            <person name="Lu M."/>
            <person name="Lapidus A."/>
            <person name="Nolan M."/>
            <person name="Lucas S."/>
            <person name="Hammon N."/>
            <person name="Deshpande S."/>
            <person name="Cheng J.F."/>
            <person name="Tapia R."/>
            <person name="Han C."/>
            <person name="Goodwin L."/>
            <person name="Pitluck S."/>
            <person name="Liolios K."/>
            <person name="Pagani I."/>
            <person name="Mavromatis K."/>
            <person name="Mikhailova N."/>
            <person name="Huntemann M."/>
            <person name="Chen A."/>
            <person name="Palaniappan K."/>
            <person name="Land M."/>
            <person name="Hauser L."/>
            <person name="Detter J.C."/>
            <person name="Brambilla E.M."/>
            <person name="Rohde M."/>
            <person name="Goker M."/>
            <person name="Woyke T."/>
            <person name="Bristow J."/>
            <person name="Eisen J.A."/>
            <person name="Markowitz V."/>
            <person name="Hugenholtz P."/>
            <person name="Kyrpides N.C."/>
            <person name="Klenk H.P."/>
            <person name="Ivanova N."/>
        </authorList>
    </citation>
    <scope>NUCLEOTIDE SEQUENCE [LARGE SCALE GENOMIC DNA]</scope>
    <source>
        <strain evidence="6">DSM 17128</strain>
    </source>
</reference>
<proteinExistence type="inferred from homology"/>
<dbReference type="SUPFAM" id="SSF51445">
    <property type="entry name" value="(Trans)glycosidases"/>
    <property type="match status" value="1"/>
</dbReference>
<accession>F8N7F5</accession>
<dbReference type="AlphaFoldDB" id="F8N7F5"/>
<dbReference type="eggNOG" id="COG3934">
    <property type="taxonomic scope" value="Bacteria"/>
</dbReference>
<dbReference type="GO" id="GO:0000272">
    <property type="term" value="P:polysaccharide catabolic process"/>
    <property type="evidence" value="ECO:0007669"/>
    <property type="project" value="InterPro"/>
</dbReference>
<dbReference type="EMBL" id="GL945017">
    <property type="protein sequence ID" value="EGN56382.1"/>
    <property type="molecule type" value="Genomic_DNA"/>
</dbReference>